<dbReference type="AlphaFoldDB" id="A0A9N9FBS1"/>
<evidence type="ECO:0000313" key="2">
    <source>
        <dbReference type="EMBL" id="CAG8523089.1"/>
    </source>
</evidence>
<gene>
    <name evidence="2" type="ORF">ALEPTO_LOCUS4569</name>
</gene>
<reference evidence="2" key="1">
    <citation type="submission" date="2021-06" db="EMBL/GenBank/DDBJ databases">
        <authorList>
            <person name="Kallberg Y."/>
            <person name="Tangrot J."/>
            <person name="Rosling A."/>
        </authorList>
    </citation>
    <scope>NUCLEOTIDE SEQUENCE</scope>
    <source>
        <strain evidence="2">FL130A</strain>
    </source>
</reference>
<comment type="caution">
    <text evidence="2">The sequence shown here is derived from an EMBL/GenBank/DDBJ whole genome shotgun (WGS) entry which is preliminary data.</text>
</comment>
<evidence type="ECO:0000256" key="1">
    <source>
        <dbReference type="SAM" id="MobiDB-lite"/>
    </source>
</evidence>
<keyword evidence="3" id="KW-1185">Reference proteome</keyword>
<name>A0A9N9FBS1_9GLOM</name>
<accession>A0A9N9FBS1</accession>
<feature type="non-terminal residue" evidence="2">
    <location>
        <position position="1"/>
    </location>
</feature>
<dbReference type="Proteomes" id="UP000789508">
    <property type="component" value="Unassembled WGS sequence"/>
</dbReference>
<protein>
    <submittedName>
        <fullName evidence="2">6334_t:CDS:1</fullName>
    </submittedName>
</protein>
<sequence>QNPSKEIVKIFDNIVKKPETEDQRTKQKAWDKKNPPTWPLELY</sequence>
<feature type="region of interest" description="Disordered" evidence="1">
    <location>
        <begin position="18"/>
        <end position="43"/>
    </location>
</feature>
<evidence type="ECO:0000313" key="3">
    <source>
        <dbReference type="Proteomes" id="UP000789508"/>
    </source>
</evidence>
<organism evidence="2 3">
    <name type="scientific">Ambispora leptoticha</name>
    <dbReference type="NCBI Taxonomy" id="144679"/>
    <lineage>
        <taxon>Eukaryota</taxon>
        <taxon>Fungi</taxon>
        <taxon>Fungi incertae sedis</taxon>
        <taxon>Mucoromycota</taxon>
        <taxon>Glomeromycotina</taxon>
        <taxon>Glomeromycetes</taxon>
        <taxon>Archaeosporales</taxon>
        <taxon>Ambisporaceae</taxon>
        <taxon>Ambispora</taxon>
    </lineage>
</organism>
<dbReference type="EMBL" id="CAJVPS010001070">
    <property type="protein sequence ID" value="CAG8523089.1"/>
    <property type="molecule type" value="Genomic_DNA"/>
</dbReference>
<proteinExistence type="predicted"/>
<feature type="compositionally biased region" description="Basic and acidic residues" evidence="1">
    <location>
        <begin position="18"/>
        <end position="34"/>
    </location>
</feature>